<dbReference type="Gene3D" id="1.20.120.450">
    <property type="entry name" value="dinb family like domain"/>
    <property type="match status" value="1"/>
</dbReference>
<protein>
    <submittedName>
        <fullName evidence="2">DinB superfamily protein</fullName>
    </submittedName>
</protein>
<dbReference type="OrthoDB" id="704805at2"/>
<keyword evidence="3" id="KW-1185">Reference proteome</keyword>
<name>A0A1I2DPF2_9BACT</name>
<dbReference type="AlphaFoldDB" id="A0A1I2DPF2"/>
<dbReference type="InterPro" id="IPR034660">
    <property type="entry name" value="DinB/YfiT-like"/>
</dbReference>
<evidence type="ECO:0000313" key="2">
    <source>
        <dbReference type="EMBL" id="SFE82396.1"/>
    </source>
</evidence>
<dbReference type="EMBL" id="FOLQ01000020">
    <property type="protein sequence ID" value="SFE82396.1"/>
    <property type="molecule type" value="Genomic_DNA"/>
</dbReference>
<accession>A0A1I2DPF2</accession>
<sequence>MTEIQMLIHQTANAYQWTNKLIDPVPLEKWKIIPPTVESSIDWQLGHLIISQYFHSIMVIRGHQMDILHQLPIREYSEWFTVSGPSLSVDKVDSAKLLADLQFMQQKSLAVLATLETSALDSPLEPTPTPHPIATTKREAVDWNIKHTMYHCGQLGLIKRVVDTRHDFGLRLAK</sequence>
<reference evidence="2 3" key="1">
    <citation type="submission" date="2016-10" db="EMBL/GenBank/DDBJ databases">
        <authorList>
            <person name="de Groot N.N."/>
        </authorList>
    </citation>
    <scope>NUCLEOTIDE SEQUENCE [LARGE SCALE GENOMIC DNA]</scope>
    <source>
        <strain evidence="2 3">DSM 26130</strain>
    </source>
</reference>
<evidence type="ECO:0000259" key="1">
    <source>
        <dbReference type="Pfam" id="PF12867"/>
    </source>
</evidence>
<proteinExistence type="predicted"/>
<dbReference type="STRING" id="662367.SAMN05216167_12013"/>
<dbReference type="Proteomes" id="UP000198598">
    <property type="component" value="Unassembled WGS sequence"/>
</dbReference>
<feature type="domain" description="DinB-like" evidence="1">
    <location>
        <begin position="14"/>
        <end position="155"/>
    </location>
</feature>
<dbReference type="RefSeq" id="WP_093832866.1">
    <property type="nucleotide sequence ID" value="NZ_FOLQ01000020.1"/>
</dbReference>
<gene>
    <name evidence="2" type="ORF">SAMN05216167_12013</name>
</gene>
<organism evidence="2 3">
    <name type="scientific">Spirosoma endophyticum</name>
    <dbReference type="NCBI Taxonomy" id="662367"/>
    <lineage>
        <taxon>Bacteria</taxon>
        <taxon>Pseudomonadati</taxon>
        <taxon>Bacteroidota</taxon>
        <taxon>Cytophagia</taxon>
        <taxon>Cytophagales</taxon>
        <taxon>Cytophagaceae</taxon>
        <taxon>Spirosoma</taxon>
    </lineage>
</organism>
<dbReference type="Pfam" id="PF12867">
    <property type="entry name" value="DinB_2"/>
    <property type="match status" value="1"/>
</dbReference>
<evidence type="ECO:0000313" key="3">
    <source>
        <dbReference type="Proteomes" id="UP000198598"/>
    </source>
</evidence>
<dbReference type="InterPro" id="IPR024775">
    <property type="entry name" value="DinB-like"/>
</dbReference>
<dbReference type="SUPFAM" id="SSF109854">
    <property type="entry name" value="DinB/YfiT-like putative metalloenzymes"/>
    <property type="match status" value="1"/>
</dbReference>